<name>A0A2Z4GG70_9BACT</name>
<dbReference type="PANTHER" id="PTHR30572:SF18">
    <property type="entry name" value="ABC-TYPE MACROLIDE FAMILY EXPORT SYSTEM PERMEASE COMPONENT 2"/>
    <property type="match status" value="1"/>
</dbReference>
<keyword evidence="5 6" id="KW-0472">Membrane</keyword>
<feature type="domain" description="MacB-like periplasmic core" evidence="8">
    <location>
        <begin position="20"/>
        <end position="242"/>
    </location>
</feature>
<keyword evidence="3 6" id="KW-0812">Transmembrane</keyword>
<feature type="transmembrane region" description="Helical" evidence="6">
    <location>
        <begin position="754"/>
        <end position="774"/>
    </location>
</feature>
<dbReference type="OrthoDB" id="905587at2"/>
<dbReference type="GO" id="GO:0005886">
    <property type="term" value="C:plasma membrane"/>
    <property type="evidence" value="ECO:0007669"/>
    <property type="project" value="UniProtKB-SubCell"/>
</dbReference>
<proteinExistence type="predicted"/>
<dbReference type="Proteomes" id="UP000249873">
    <property type="component" value="Chromosome"/>
</dbReference>
<feature type="transmembrane region" description="Helical" evidence="6">
    <location>
        <begin position="375"/>
        <end position="399"/>
    </location>
</feature>
<feature type="domain" description="ABC3 transporter permease C-terminal" evidence="7">
    <location>
        <begin position="671"/>
        <end position="778"/>
    </location>
</feature>
<evidence type="ECO:0000259" key="7">
    <source>
        <dbReference type="Pfam" id="PF02687"/>
    </source>
</evidence>
<dbReference type="InterPro" id="IPR003838">
    <property type="entry name" value="ABC3_permease_C"/>
</dbReference>
<feature type="transmembrane region" description="Helical" evidence="6">
    <location>
        <begin position="720"/>
        <end position="739"/>
    </location>
</feature>
<dbReference type="KEGG" id="als:DJ013_18230"/>
<sequence length="791" mass="88779">MLKNNLKLAWRNLTKNKLYTVLNVLGLGSGMAIAILIGLWLQDELSANKYNASYDRVALLQKNRHYNNQISTEASNPVPLGAQLRSLFPDDFDEVVVSSYGGERSLRVADKTITRRGLFMEEGGFEVMGLELLEGSAQRKLPPNAVYISKSASQALFGEESAVGQLVKIDEDVDAEILGVFKDLPQNATYKSISYYGSFEMYENMEEWVKNSHDDWWTNAFPIYVKIAENADFDAVSTKIKTTLVDAYPDVSKPELFLYPMAKWHLYPEFKNGEPVGTGLKNVWLFGIVGVLILLLASINFMNLSTARSAKRSKEIGLRKAIGSFRSQLVYQFFTETFLVVFLALIASLIITALLLPTFNDLSSNALSIPWTNLWFISFIIGFFILTGLLSGSYPALYLSSFDPVKTLKGKVLGKKRESYFRKGLVVLQFGISITLIIGTILVYQQIEFGKNRPMGYDQNNLIYFQKRADDLKGHFDAMRENLIKSGGVLEMCETSGPITDMWNINKGFQWQGKDPELKLEFITLDVTPEFGAVSQWNILEGRDFSREFSTDIEAMILNEAAAAQIGFENPVGQIINWREKDFTVIGVSKNLVMESPFEKVKPTIFTARRRNMPFVSMRMNPDLSVSESISRVETVLRGFSPNGDLNIKFANQVTGLKFKREEQVAKLAAALSIMAIFISFLGIFGLSSFMAEQRSKEIGIRKLLGASVNSVIQLMSKDFMILIGLSCLVAFPLAYFFMKNWLSKYELRADLSLWVFVAVGFAIFIMTMLTVGLRTAKAALVNPVESLKGE</sequence>
<dbReference type="EMBL" id="CP029480">
    <property type="protein sequence ID" value="AWV99998.1"/>
    <property type="molecule type" value="Genomic_DNA"/>
</dbReference>
<evidence type="ECO:0000256" key="4">
    <source>
        <dbReference type="ARBA" id="ARBA00022989"/>
    </source>
</evidence>
<evidence type="ECO:0000313" key="9">
    <source>
        <dbReference type="EMBL" id="AWV99998.1"/>
    </source>
</evidence>
<reference evidence="9 10" key="1">
    <citation type="submission" date="2018-05" db="EMBL/GenBank/DDBJ databases">
        <title>Complete genome sequence of Arcticibacterium luteifluviistationis SM1504T, a cytophagaceae bacterium isolated from Arctic surface seawater.</title>
        <authorList>
            <person name="Li Y."/>
            <person name="Qin Q.-L."/>
        </authorList>
    </citation>
    <scope>NUCLEOTIDE SEQUENCE [LARGE SCALE GENOMIC DNA]</scope>
    <source>
        <strain evidence="9 10">SM1504</strain>
    </source>
</reference>
<feature type="domain" description="ABC3 transporter permease C-terminal" evidence="7">
    <location>
        <begin position="288"/>
        <end position="403"/>
    </location>
</feature>
<evidence type="ECO:0000256" key="2">
    <source>
        <dbReference type="ARBA" id="ARBA00022475"/>
    </source>
</evidence>
<organism evidence="9 10">
    <name type="scientific">Arcticibacterium luteifluviistationis</name>
    <dbReference type="NCBI Taxonomy" id="1784714"/>
    <lineage>
        <taxon>Bacteria</taxon>
        <taxon>Pseudomonadati</taxon>
        <taxon>Bacteroidota</taxon>
        <taxon>Cytophagia</taxon>
        <taxon>Cytophagales</taxon>
        <taxon>Leadbetterellaceae</taxon>
        <taxon>Arcticibacterium</taxon>
    </lineage>
</organism>
<gene>
    <name evidence="9" type="ORF">DJ013_18230</name>
</gene>
<dbReference type="PANTHER" id="PTHR30572">
    <property type="entry name" value="MEMBRANE COMPONENT OF TRANSPORTER-RELATED"/>
    <property type="match status" value="1"/>
</dbReference>
<evidence type="ECO:0000256" key="3">
    <source>
        <dbReference type="ARBA" id="ARBA00022692"/>
    </source>
</evidence>
<keyword evidence="4 6" id="KW-1133">Transmembrane helix</keyword>
<dbReference type="GO" id="GO:0022857">
    <property type="term" value="F:transmembrane transporter activity"/>
    <property type="evidence" value="ECO:0007669"/>
    <property type="project" value="TreeGrafter"/>
</dbReference>
<evidence type="ECO:0000256" key="6">
    <source>
        <dbReference type="SAM" id="Phobius"/>
    </source>
</evidence>
<feature type="domain" description="MacB-like periplasmic core" evidence="8">
    <location>
        <begin position="432"/>
        <end position="594"/>
    </location>
</feature>
<evidence type="ECO:0000313" key="10">
    <source>
        <dbReference type="Proteomes" id="UP000249873"/>
    </source>
</evidence>
<feature type="transmembrane region" description="Helical" evidence="6">
    <location>
        <begin position="283"/>
        <end position="304"/>
    </location>
</feature>
<feature type="transmembrane region" description="Helical" evidence="6">
    <location>
        <begin position="420"/>
        <end position="444"/>
    </location>
</feature>
<keyword evidence="10" id="KW-1185">Reference proteome</keyword>
<keyword evidence="2" id="KW-1003">Cell membrane</keyword>
<protein>
    <submittedName>
        <fullName evidence="9">ABC transporter permease</fullName>
    </submittedName>
</protein>
<evidence type="ECO:0000256" key="1">
    <source>
        <dbReference type="ARBA" id="ARBA00004651"/>
    </source>
</evidence>
<dbReference type="InterPro" id="IPR025857">
    <property type="entry name" value="MacB_PCD"/>
</dbReference>
<dbReference type="RefSeq" id="WP_111373366.1">
    <property type="nucleotide sequence ID" value="NZ_CP029480.1"/>
</dbReference>
<comment type="subcellular location">
    <subcellularLocation>
        <location evidence="1">Cell membrane</location>
        <topology evidence="1">Multi-pass membrane protein</topology>
    </subcellularLocation>
</comment>
<feature type="transmembrane region" description="Helical" evidence="6">
    <location>
        <begin position="668"/>
        <end position="692"/>
    </location>
</feature>
<accession>A0A2Z4GG70</accession>
<feature type="transmembrane region" description="Helical" evidence="6">
    <location>
        <begin position="21"/>
        <end position="41"/>
    </location>
</feature>
<dbReference type="InterPro" id="IPR050250">
    <property type="entry name" value="Macrolide_Exporter_MacB"/>
</dbReference>
<dbReference type="Pfam" id="PF02687">
    <property type="entry name" value="FtsX"/>
    <property type="match status" value="2"/>
</dbReference>
<evidence type="ECO:0000256" key="5">
    <source>
        <dbReference type="ARBA" id="ARBA00023136"/>
    </source>
</evidence>
<dbReference type="Pfam" id="PF12704">
    <property type="entry name" value="MacB_PCD"/>
    <property type="match status" value="2"/>
</dbReference>
<feature type="transmembrane region" description="Helical" evidence="6">
    <location>
        <begin position="329"/>
        <end position="355"/>
    </location>
</feature>
<dbReference type="AlphaFoldDB" id="A0A2Z4GG70"/>
<evidence type="ECO:0000259" key="8">
    <source>
        <dbReference type="Pfam" id="PF12704"/>
    </source>
</evidence>